<organism evidence="9 10">
    <name type="scientific">Amycolatopsis albispora</name>
    <dbReference type="NCBI Taxonomy" id="1804986"/>
    <lineage>
        <taxon>Bacteria</taxon>
        <taxon>Bacillati</taxon>
        <taxon>Actinomycetota</taxon>
        <taxon>Actinomycetes</taxon>
        <taxon>Pseudonocardiales</taxon>
        <taxon>Pseudonocardiaceae</taxon>
        <taxon>Amycolatopsis</taxon>
    </lineage>
</organism>
<sequence>MTPALALIAGALTGGWLLPAGLRRFDVRRRDPVLLIVAWLTSMAAVVLTAAAGVLLLFLPGHGPVGALLAAVHHCWSALRHGASPGTEELAGVFGVAVLLVLAARVGLRAWRSGRQRSRTRAAHLALLRPAARHEPGTPDLLWLPHDRPLAFSLTGKPGVVVATEGLTRHLSRSGVAAVLAHERAHLAGRHHLLLATADALRGGLPFVPLFREAPAALRELAELAADTSAISRHGAAAVHEALCAVTRHAAPPGALAMASDAVETRLARLEHGVRTPSRARRALSCCLAMLTATATPFLTAGALLTGLAVLSCSA</sequence>
<reference evidence="9 10" key="1">
    <citation type="submission" date="2016-04" db="EMBL/GenBank/DDBJ databases">
        <title>Complete genome sequence and analysis of deep-sea sediment isolate, Amycolatopsis sp. WP1.</title>
        <authorList>
            <person name="Wang H."/>
            <person name="Chen S."/>
            <person name="Wu Q."/>
        </authorList>
    </citation>
    <scope>NUCLEOTIDE SEQUENCE [LARGE SCALE GENOMIC DNA]</scope>
    <source>
        <strain evidence="9 10">WP1</strain>
    </source>
</reference>
<keyword evidence="3 6" id="KW-0378">Hydrolase</keyword>
<dbReference type="Pfam" id="PF01435">
    <property type="entry name" value="Peptidase_M48"/>
    <property type="match status" value="1"/>
</dbReference>
<comment type="similarity">
    <text evidence="6">Belongs to the peptidase M48 family.</text>
</comment>
<evidence type="ECO:0000256" key="2">
    <source>
        <dbReference type="ARBA" id="ARBA00022723"/>
    </source>
</evidence>
<dbReference type="AlphaFoldDB" id="A0A344L0M6"/>
<dbReference type="KEGG" id="aab:A4R43_02905"/>
<evidence type="ECO:0000313" key="10">
    <source>
        <dbReference type="Proteomes" id="UP000250434"/>
    </source>
</evidence>
<feature type="transmembrane region" description="Helical" evidence="7">
    <location>
        <begin position="90"/>
        <end position="111"/>
    </location>
</feature>
<dbReference type="PANTHER" id="PTHR34978:SF3">
    <property type="entry name" value="SLR0241 PROTEIN"/>
    <property type="match status" value="1"/>
</dbReference>
<keyword evidence="10" id="KW-1185">Reference proteome</keyword>
<keyword evidence="1 6" id="KW-0645">Protease</keyword>
<proteinExistence type="inferred from homology"/>
<evidence type="ECO:0000256" key="7">
    <source>
        <dbReference type="SAM" id="Phobius"/>
    </source>
</evidence>
<keyword evidence="5 6" id="KW-0482">Metalloprotease</keyword>
<keyword evidence="4 6" id="KW-0862">Zinc</keyword>
<dbReference type="InterPro" id="IPR052173">
    <property type="entry name" value="Beta-lactam_resp_regulator"/>
</dbReference>
<dbReference type="GO" id="GO:0006508">
    <property type="term" value="P:proteolysis"/>
    <property type="evidence" value="ECO:0007669"/>
    <property type="project" value="UniProtKB-KW"/>
</dbReference>
<dbReference type="OrthoDB" id="9785340at2"/>
<evidence type="ECO:0000313" key="9">
    <source>
        <dbReference type="EMBL" id="AXB41600.1"/>
    </source>
</evidence>
<keyword evidence="7" id="KW-0812">Transmembrane</keyword>
<dbReference type="RefSeq" id="WP_113690865.1">
    <property type="nucleotide sequence ID" value="NZ_CP015163.1"/>
</dbReference>
<evidence type="ECO:0000259" key="8">
    <source>
        <dbReference type="Pfam" id="PF01435"/>
    </source>
</evidence>
<keyword evidence="2" id="KW-0479">Metal-binding</keyword>
<dbReference type="InterPro" id="IPR001915">
    <property type="entry name" value="Peptidase_M48"/>
</dbReference>
<keyword evidence="7" id="KW-0472">Membrane</keyword>
<name>A0A344L0M6_9PSEU</name>
<evidence type="ECO:0000256" key="4">
    <source>
        <dbReference type="ARBA" id="ARBA00022833"/>
    </source>
</evidence>
<feature type="transmembrane region" description="Helical" evidence="7">
    <location>
        <begin position="283"/>
        <end position="311"/>
    </location>
</feature>
<evidence type="ECO:0000256" key="1">
    <source>
        <dbReference type="ARBA" id="ARBA00022670"/>
    </source>
</evidence>
<dbReference type="EMBL" id="CP015163">
    <property type="protein sequence ID" value="AXB41600.1"/>
    <property type="molecule type" value="Genomic_DNA"/>
</dbReference>
<dbReference type="PANTHER" id="PTHR34978">
    <property type="entry name" value="POSSIBLE SENSOR-TRANSDUCER PROTEIN BLAR"/>
    <property type="match status" value="1"/>
</dbReference>
<feature type="transmembrane region" description="Helical" evidence="7">
    <location>
        <begin position="34"/>
        <end position="59"/>
    </location>
</feature>
<keyword evidence="7" id="KW-1133">Transmembrane helix</keyword>
<evidence type="ECO:0000256" key="6">
    <source>
        <dbReference type="RuleBase" id="RU003983"/>
    </source>
</evidence>
<accession>A0A344L0M6</accession>
<dbReference type="CDD" id="cd07326">
    <property type="entry name" value="M56_BlaR1_MecR1_like"/>
    <property type="match status" value="1"/>
</dbReference>
<protein>
    <submittedName>
        <fullName evidence="9">Peptidase</fullName>
    </submittedName>
</protein>
<dbReference type="Proteomes" id="UP000250434">
    <property type="component" value="Chromosome"/>
</dbReference>
<comment type="cofactor">
    <cofactor evidence="6">
        <name>Zn(2+)</name>
        <dbReference type="ChEBI" id="CHEBI:29105"/>
    </cofactor>
    <text evidence="6">Binds 1 zinc ion per subunit.</text>
</comment>
<dbReference type="Gene3D" id="3.30.2010.10">
    <property type="entry name" value="Metalloproteases ('zincins'), catalytic domain"/>
    <property type="match status" value="1"/>
</dbReference>
<feature type="domain" description="Peptidase M48" evidence="8">
    <location>
        <begin position="144"/>
        <end position="197"/>
    </location>
</feature>
<evidence type="ECO:0000256" key="5">
    <source>
        <dbReference type="ARBA" id="ARBA00023049"/>
    </source>
</evidence>
<evidence type="ECO:0000256" key="3">
    <source>
        <dbReference type="ARBA" id="ARBA00022801"/>
    </source>
</evidence>
<gene>
    <name evidence="9" type="ORF">A4R43_02905</name>
</gene>
<feature type="transmembrane region" description="Helical" evidence="7">
    <location>
        <begin position="6"/>
        <end position="22"/>
    </location>
</feature>
<dbReference type="GO" id="GO:0046872">
    <property type="term" value="F:metal ion binding"/>
    <property type="evidence" value="ECO:0007669"/>
    <property type="project" value="UniProtKB-KW"/>
</dbReference>
<dbReference type="GO" id="GO:0004222">
    <property type="term" value="F:metalloendopeptidase activity"/>
    <property type="evidence" value="ECO:0007669"/>
    <property type="project" value="InterPro"/>
</dbReference>